<dbReference type="AlphaFoldDB" id="A0A2U0HZL9"/>
<proteinExistence type="predicted"/>
<dbReference type="Pfam" id="PF18962">
    <property type="entry name" value="Por_Secre_tail"/>
    <property type="match status" value="1"/>
</dbReference>
<gene>
    <name evidence="5" type="ORF">DDV96_11015</name>
</gene>
<dbReference type="InterPro" id="IPR026444">
    <property type="entry name" value="Secre_tail"/>
</dbReference>
<dbReference type="RefSeq" id="WP_116694811.1">
    <property type="nucleotide sequence ID" value="NZ_QEHR01000006.1"/>
</dbReference>
<dbReference type="EMBL" id="QEHR01000006">
    <property type="protein sequence ID" value="PVW14321.1"/>
    <property type="molecule type" value="Genomic_DNA"/>
</dbReference>
<name>A0A2U0HZL9_9FLAO</name>
<sequence>MMKKIFTFLSMLLFTAAVAQDKVFVHTATSSNITSDATELDHPDLNGDPSRMFMVTHNLDNGGVQYNDNVTGSYYNTSTSRWMVYNENSSSMVEGSSYNIHIIDGGLDWGIVADGTDYKVKIDNSTINGNPDAIIICTNYYDNVRNNHNYGVYYDNGDDYWYIYNEDTSVNIPAQAAFDLLLDEGTGGATAFKHTATAGNISSNYTLIDHPSLNGKPEAYPVITHNWGSSGNSSNVIVDHTLGVWYNGTNWTIYTEDSSPMPEDAMFNIYVADPTLGVEENEIIATVSSYPNPTQGEVTFTSSEAISNIAIYNILGQEVQQVSGNDSNAFTMNISGLAAGNYIAKVQAGNAVQSVKLIKI</sequence>
<evidence type="ECO:0000259" key="4">
    <source>
        <dbReference type="Pfam" id="PF24249"/>
    </source>
</evidence>
<organism evidence="5 6">
    <name type="scientific">Marixanthomonas spongiae</name>
    <dbReference type="NCBI Taxonomy" id="2174845"/>
    <lineage>
        <taxon>Bacteria</taxon>
        <taxon>Pseudomonadati</taxon>
        <taxon>Bacteroidota</taxon>
        <taxon>Flavobacteriia</taxon>
        <taxon>Flavobacteriales</taxon>
        <taxon>Flavobacteriaceae</taxon>
        <taxon>Marixanthomonas</taxon>
    </lineage>
</organism>
<keyword evidence="1 2" id="KW-0732">Signal</keyword>
<feature type="domain" description="DUF7452" evidence="4">
    <location>
        <begin position="19"/>
        <end position="102"/>
    </location>
</feature>
<dbReference type="Proteomes" id="UP000245962">
    <property type="component" value="Unassembled WGS sequence"/>
</dbReference>
<keyword evidence="6" id="KW-1185">Reference proteome</keyword>
<evidence type="ECO:0000313" key="5">
    <source>
        <dbReference type="EMBL" id="PVW14321.1"/>
    </source>
</evidence>
<reference evidence="5 6" key="1">
    <citation type="submission" date="2018-04" db="EMBL/GenBank/DDBJ databases">
        <title>Marixanthomonas spongiae HN-E44 sp. nov., isolated from a marine sponge.</title>
        <authorList>
            <person name="Luo L."/>
            <person name="Zhuang L."/>
        </authorList>
    </citation>
    <scope>NUCLEOTIDE SEQUENCE [LARGE SCALE GENOMIC DNA]</scope>
    <source>
        <strain evidence="5 6">HN-E44</strain>
    </source>
</reference>
<accession>A0A2U0HZL9</accession>
<evidence type="ECO:0000313" key="6">
    <source>
        <dbReference type="Proteomes" id="UP000245962"/>
    </source>
</evidence>
<dbReference type="InterPro" id="IPR055875">
    <property type="entry name" value="DUF7452"/>
</dbReference>
<feature type="chain" id="PRO_5015613139" evidence="2">
    <location>
        <begin position="20"/>
        <end position="360"/>
    </location>
</feature>
<protein>
    <submittedName>
        <fullName evidence="5">Uncharacterized protein</fullName>
    </submittedName>
</protein>
<evidence type="ECO:0000256" key="2">
    <source>
        <dbReference type="SAM" id="SignalP"/>
    </source>
</evidence>
<comment type="caution">
    <text evidence="5">The sequence shown here is derived from an EMBL/GenBank/DDBJ whole genome shotgun (WGS) entry which is preliminary data.</text>
</comment>
<dbReference type="NCBIfam" id="TIGR04183">
    <property type="entry name" value="Por_Secre_tail"/>
    <property type="match status" value="1"/>
</dbReference>
<dbReference type="OrthoDB" id="1182336at2"/>
<feature type="domain" description="DUF7452" evidence="4">
    <location>
        <begin position="151"/>
        <end position="271"/>
    </location>
</feature>
<dbReference type="Pfam" id="PF24249">
    <property type="entry name" value="DUF7452"/>
    <property type="match status" value="2"/>
</dbReference>
<evidence type="ECO:0000256" key="1">
    <source>
        <dbReference type="ARBA" id="ARBA00022729"/>
    </source>
</evidence>
<feature type="signal peptide" evidence="2">
    <location>
        <begin position="1"/>
        <end position="19"/>
    </location>
</feature>
<evidence type="ECO:0000259" key="3">
    <source>
        <dbReference type="Pfam" id="PF18962"/>
    </source>
</evidence>
<feature type="domain" description="Secretion system C-terminal sorting" evidence="3">
    <location>
        <begin position="290"/>
        <end position="358"/>
    </location>
</feature>